<dbReference type="InterPro" id="IPR011614">
    <property type="entry name" value="Catalase_core"/>
</dbReference>
<dbReference type="Proteomes" id="UP001500567">
    <property type="component" value="Unassembled WGS sequence"/>
</dbReference>
<reference evidence="4" key="1">
    <citation type="journal article" date="2019" name="Int. J. Syst. Evol. Microbiol.">
        <title>The Global Catalogue of Microorganisms (GCM) 10K type strain sequencing project: providing services to taxonomists for standard genome sequencing and annotation.</title>
        <authorList>
            <consortium name="The Broad Institute Genomics Platform"/>
            <consortium name="The Broad Institute Genome Sequencing Center for Infectious Disease"/>
            <person name="Wu L."/>
            <person name="Ma J."/>
        </authorList>
    </citation>
    <scope>NUCLEOTIDE SEQUENCE [LARGE SCALE GENOMIC DNA]</scope>
    <source>
        <strain evidence="4">JCM 17224</strain>
    </source>
</reference>
<dbReference type="SUPFAM" id="SSF56634">
    <property type="entry name" value="Heme-dependent catalase-like"/>
    <property type="match status" value="1"/>
</dbReference>
<evidence type="ECO:0000259" key="2">
    <source>
        <dbReference type="Pfam" id="PF00199"/>
    </source>
</evidence>
<comment type="caution">
    <text evidence="3">The sequence shown here is derived from an EMBL/GenBank/DDBJ whole genome shotgun (WGS) entry which is preliminary data.</text>
</comment>
<gene>
    <name evidence="3" type="ORF">GCM10022408_33060</name>
</gene>
<protein>
    <recommendedName>
        <fullName evidence="2">Catalase core domain-containing protein</fullName>
    </recommendedName>
</protein>
<accession>A0ABP7SVU1</accession>
<name>A0ABP7SVU1_9BACT</name>
<dbReference type="Pfam" id="PF00199">
    <property type="entry name" value="Catalase"/>
    <property type="match status" value="1"/>
</dbReference>
<keyword evidence="4" id="KW-1185">Reference proteome</keyword>
<evidence type="ECO:0000313" key="3">
    <source>
        <dbReference type="EMBL" id="GAA4016909.1"/>
    </source>
</evidence>
<proteinExistence type="predicted"/>
<dbReference type="EMBL" id="BAABDJ010000037">
    <property type="protein sequence ID" value="GAA4016909.1"/>
    <property type="molecule type" value="Genomic_DNA"/>
</dbReference>
<sequence length="95" mass="9848">MPAVRCGSRTISCTGSRPTATGSGFRSAWSAPGAAAPGTCTVTHDITHPARARLFSKVGNECKLLARFSTGDNGGPGPDDHYTRAGNLFRRPSAT</sequence>
<evidence type="ECO:0000256" key="1">
    <source>
        <dbReference type="SAM" id="MobiDB-lite"/>
    </source>
</evidence>
<dbReference type="Gene3D" id="2.40.180.10">
    <property type="entry name" value="Catalase core domain"/>
    <property type="match status" value="1"/>
</dbReference>
<organism evidence="3 4">
    <name type="scientific">Hymenobacter fastidiosus</name>
    <dbReference type="NCBI Taxonomy" id="486264"/>
    <lineage>
        <taxon>Bacteria</taxon>
        <taxon>Pseudomonadati</taxon>
        <taxon>Bacteroidota</taxon>
        <taxon>Cytophagia</taxon>
        <taxon>Cytophagales</taxon>
        <taxon>Hymenobacteraceae</taxon>
        <taxon>Hymenobacter</taxon>
    </lineage>
</organism>
<feature type="domain" description="Catalase core" evidence="2">
    <location>
        <begin position="31"/>
        <end position="71"/>
    </location>
</feature>
<evidence type="ECO:0000313" key="4">
    <source>
        <dbReference type="Proteomes" id="UP001500567"/>
    </source>
</evidence>
<dbReference type="InterPro" id="IPR020835">
    <property type="entry name" value="Catalase_sf"/>
</dbReference>
<feature type="region of interest" description="Disordered" evidence="1">
    <location>
        <begin position="69"/>
        <end position="95"/>
    </location>
</feature>